<organism evidence="2 3">
    <name type="scientific">Frankia nepalensis</name>
    <dbReference type="NCBI Taxonomy" id="1836974"/>
    <lineage>
        <taxon>Bacteria</taxon>
        <taxon>Bacillati</taxon>
        <taxon>Actinomycetota</taxon>
        <taxon>Actinomycetes</taxon>
        <taxon>Frankiales</taxon>
        <taxon>Frankiaceae</taxon>
        <taxon>Frankia</taxon>
    </lineage>
</organism>
<dbReference type="RefSeq" id="WP_202998751.1">
    <property type="nucleotide sequence ID" value="NZ_JADWYU010000142.1"/>
</dbReference>
<evidence type="ECO:0000313" key="3">
    <source>
        <dbReference type="Proteomes" id="UP000604475"/>
    </source>
</evidence>
<evidence type="ECO:0000256" key="1">
    <source>
        <dbReference type="SAM" id="MobiDB-lite"/>
    </source>
</evidence>
<dbReference type="Proteomes" id="UP000604475">
    <property type="component" value="Unassembled WGS sequence"/>
</dbReference>
<gene>
    <name evidence="2" type="ORF">I7412_03390</name>
</gene>
<name>A0A937UJX7_9ACTN</name>
<dbReference type="EMBL" id="JAEACQ010000123">
    <property type="protein sequence ID" value="MBL7626234.1"/>
    <property type="molecule type" value="Genomic_DNA"/>
</dbReference>
<sequence length="180" mass="19268">MVHRRHRKDSHPREPQPRPASRVPQLGLGAALAFLVLLGAGCGETPRDPEANTANWPADITEPRPQDADGPQPESTRTRPPATRLTPPPDTEAWLASCAVDYESGLPTAVAVTNTTQTAQSYTIEVTFTSNRDRAVTGISSTRTGLLQPGAVADKPQIGWSRDNIVGGVECTLGRIDRTA</sequence>
<keyword evidence="3" id="KW-1185">Reference proteome</keyword>
<proteinExistence type="predicted"/>
<feature type="region of interest" description="Disordered" evidence="1">
    <location>
        <begin position="41"/>
        <end position="91"/>
    </location>
</feature>
<feature type="compositionally biased region" description="Basic residues" evidence="1">
    <location>
        <begin position="1"/>
        <end position="10"/>
    </location>
</feature>
<dbReference type="AlphaFoldDB" id="A0A937UJX7"/>
<accession>A0A937UJX7</accession>
<feature type="region of interest" description="Disordered" evidence="1">
    <location>
        <begin position="1"/>
        <end position="25"/>
    </location>
</feature>
<comment type="caution">
    <text evidence="2">The sequence shown here is derived from an EMBL/GenBank/DDBJ whole genome shotgun (WGS) entry which is preliminary data.</text>
</comment>
<reference evidence="2" key="1">
    <citation type="submission" date="2020-12" db="EMBL/GenBank/DDBJ databases">
        <title>Genomic characterization of non-nitrogen-fixing Frankia strains.</title>
        <authorList>
            <person name="Carlos-Shanley C."/>
            <person name="Guerra T."/>
            <person name="Hahn D."/>
        </authorList>
    </citation>
    <scope>NUCLEOTIDE SEQUENCE</scope>
    <source>
        <strain evidence="2">CN6</strain>
    </source>
</reference>
<protein>
    <submittedName>
        <fullName evidence="2">Uncharacterized protein</fullName>
    </submittedName>
</protein>
<evidence type="ECO:0000313" key="2">
    <source>
        <dbReference type="EMBL" id="MBL7626234.1"/>
    </source>
</evidence>